<dbReference type="Gene3D" id="2.60.210.10">
    <property type="entry name" value="Apoptosis, Tumor Necrosis Factor Receptor Associated Protein 2, Chain A"/>
    <property type="match status" value="1"/>
</dbReference>
<dbReference type="SUPFAM" id="SSF49599">
    <property type="entry name" value="TRAF domain-like"/>
    <property type="match status" value="1"/>
</dbReference>
<comment type="caution">
    <text evidence="3">The sequence shown here is derived from an EMBL/GenBank/DDBJ whole genome shotgun (WGS) entry which is preliminary data.</text>
</comment>
<protein>
    <recommendedName>
        <fullName evidence="2">MATH domain-containing protein</fullName>
    </recommendedName>
</protein>
<dbReference type="CDD" id="cd00121">
    <property type="entry name" value="MATH"/>
    <property type="match status" value="1"/>
</dbReference>
<feature type="coiled-coil region" evidence="1">
    <location>
        <begin position="26"/>
        <end position="92"/>
    </location>
</feature>
<keyword evidence="4" id="KW-1185">Reference proteome</keyword>
<keyword evidence="1" id="KW-0175">Coiled coil</keyword>
<dbReference type="InterPro" id="IPR002083">
    <property type="entry name" value="MATH/TRAF_dom"/>
</dbReference>
<feature type="domain" description="MATH" evidence="2">
    <location>
        <begin position="109"/>
        <end position="238"/>
    </location>
</feature>
<dbReference type="EMBL" id="BTSY01000005">
    <property type="protein sequence ID" value="GMT29019.1"/>
    <property type="molecule type" value="Genomic_DNA"/>
</dbReference>
<accession>A0AAV5WGR2</accession>
<evidence type="ECO:0000313" key="3">
    <source>
        <dbReference type="EMBL" id="GMT29019.1"/>
    </source>
</evidence>
<evidence type="ECO:0000259" key="2">
    <source>
        <dbReference type="PROSITE" id="PS50144"/>
    </source>
</evidence>
<dbReference type="Pfam" id="PF22486">
    <property type="entry name" value="MATH_2"/>
    <property type="match status" value="1"/>
</dbReference>
<reference evidence="3" key="1">
    <citation type="submission" date="2023-10" db="EMBL/GenBank/DDBJ databases">
        <title>Genome assembly of Pristionchus species.</title>
        <authorList>
            <person name="Yoshida K."/>
            <person name="Sommer R.J."/>
        </authorList>
    </citation>
    <scope>NUCLEOTIDE SEQUENCE</scope>
    <source>
        <strain evidence="3">RS5133</strain>
    </source>
</reference>
<name>A0AAV5WGR2_9BILA</name>
<dbReference type="InterPro" id="IPR008974">
    <property type="entry name" value="TRAF-like"/>
</dbReference>
<organism evidence="3 4">
    <name type="scientific">Pristionchus fissidentatus</name>
    <dbReference type="NCBI Taxonomy" id="1538716"/>
    <lineage>
        <taxon>Eukaryota</taxon>
        <taxon>Metazoa</taxon>
        <taxon>Ecdysozoa</taxon>
        <taxon>Nematoda</taxon>
        <taxon>Chromadorea</taxon>
        <taxon>Rhabditida</taxon>
        <taxon>Rhabditina</taxon>
        <taxon>Diplogasteromorpha</taxon>
        <taxon>Diplogasteroidea</taxon>
        <taxon>Neodiplogasteridae</taxon>
        <taxon>Pristionchus</taxon>
    </lineage>
</organism>
<dbReference type="Proteomes" id="UP001432322">
    <property type="component" value="Unassembled WGS sequence"/>
</dbReference>
<evidence type="ECO:0000313" key="4">
    <source>
        <dbReference type="Proteomes" id="UP001432322"/>
    </source>
</evidence>
<dbReference type="AlphaFoldDB" id="A0AAV5WGR2"/>
<proteinExistence type="predicted"/>
<gene>
    <name evidence="3" type="ORF">PFISCL1PPCAC_20316</name>
</gene>
<sequence>MNEMAEIVQETNGLALTGSNLDVGSIRALVNKLMKLEVELQSITEDAERYKSELESATSTFKTVVALKNKKLQQLERELQLKNEEISLYKISRGSSISARETSPPANFETKIQARFANISKLTAVYWQSNRMKIAGADWCIIIKRVAHSIEKNDYLSVYLYLTSDDLPPGWSCGIFQGVHLISHSNQKKTHSKAGGCMTIYDAGNKLWGFEHFISFEKLLEQGTDHCKGDSILISIDINAFLSVK</sequence>
<evidence type="ECO:0000256" key="1">
    <source>
        <dbReference type="SAM" id="Coils"/>
    </source>
</evidence>
<dbReference type="PROSITE" id="PS50144">
    <property type="entry name" value="MATH"/>
    <property type="match status" value="1"/>
</dbReference>